<keyword evidence="1" id="KW-0805">Transcription regulation</keyword>
<dbReference type="InterPro" id="IPR051011">
    <property type="entry name" value="Metal_resp_trans_reg"/>
</dbReference>
<dbReference type="Gene3D" id="1.10.10.10">
    <property type="entry name" value="Winged helix-like DNA-binding domain superfamily/Winged helix DNA-binding domain"/>
    <property type="match status" value="1"/>
</dbReference>
<dbReference type="PANTHER" id="PTHR43132:SF6">
    <property type="entry name" value="HTH-TYPE TRANSCRIPTIONAL REPRESSOR CZRA"/>
    <property type="match status" value="1"/>
</dbReference>
<proteinExistence type="predicted"/>
<feature type="domain" description="HTH arsR-type" evidence="4">
    <location>
        <begin position="1"/>
        <end position="94"/>
    </location>
</feature>
<dbReference type="PANTHER" id="PTHR43132">
    <property type="entry name" value="ARSENICAL RESISTANCE OPERON REPRESSOR ARSR-RELATED"/>
    <property type="match status" value="1"/>
</dbReference>
<evidence type="ECO:0000313" key="5">
    <source>
        <dbReference type="EMBL" id="MBB6061870.1"/>
    </source>
</evidence>
<sequence length="100" mass="11739">MDESIYQLSEFFKILSDQTRLKILIALSKKECSVSELQELLNTTQSTVSHQLRILRQTNLIKYSKVGRRVYYKLYDEHVKTIINFALEHLEEFRGGSKNA</sequence>
<dbReference type="SUPFAM" id="SSF46785">
    <property type="entry name" value="Winged helix' DNA-binding domain"/>
    <property type="match status" value="1"/>
</dbReference>
<dbReference type="GO" id="GO:0003677">
    <property type="term" value="F:DNA binding"/>
    <property type="evidence" value="ECO:0007669"/>
    <property type="project" value="UniProtKB-KW"/>
</dbReference>
<evidence type="ECO:0000256" key="2">
    <source>
        <dbReference type="ARBA" id="ARBA00023125"/>
    </source>
</evidence>
<keyword evidence="6" id="KW-1185">Reference proteome</keyword>
<organism evidence="5 6">
    <name type="scientific">Thermosipho japonicus</name>
    <dbReference type="NCBI Taxonomy" id="90323"/>
    <lineage>
        <taxon>Bacteria</taxon>
        <taxon>Thermotogati</taxon>
        <taxon>Thermotogota</taxon>
        <taxon>Thermotogae</taxon>
        <taxon>Thermotogales</taxon>
        <taxon>Fervidobacteriaceae</taxon>
        <taxon>Thermosipho</taxon>
    </lineage>
</organism>
<dbReference type="InterPro" id="IPR011991">
    <property type="entry name" value="ArsR-like_HTH"/>
</dbReference>
<name>A0A841GS13_9BACT</name>
<keyword evidence="3" id="KW-0804">Transcription</keyword>
<dbReference type="CDD" id="cd00090">
    <property type="entry name" value="HTH_ARSR"/>
    <property type="match status" value="1"/>
</dbReference>
<evidence type="ECO:0000313" key="6">
    <source>
        <dbReference type="Proteomes" id="UP000555828"/>
    </source>
</evidence>
<dbReference type="RefSeq" id="WP_184618618.1">
    <property type="nucleotide sequence ID" value="NZ_JACHEX010000001.1"/>
</dbReference>
<evidence type="ECO:0000259" key="4">
    <source>
        <dbReference type="PROSITE" id="PS50987"/>
    </source>
</evidence>
<dbReference type="Proteomes" id="UP000555828">
    <property type="component" value="Unassembled WGS sequence"/>
</dbReference>
<dbReference type="SMART" id="SM00418">
    <property type="entry name" value="HTH_ARSR"/>
    <property type="match status" value="1"/>
</dbReference>
<gene>
    <name evidence="5" type="ORF">HNP65_000292</name>
</gene>
<evidence type="ECO:0000256" key="3">
    <source>
        <dbReference type="ARBA" id="ARBA00023163"/>
    </source>
</evidence>
<comment type="caution">
    <text evidence="5">The sequence shown here is derived from an EMBL/GenBank/DDBJ whole genome shotgun (WGS) entry which is preliminary data.</text>
</comment>
<dbReference type="PROSITE" id="PS50987">
    <property type="entry name" value="HTH_ARSR_2"/>
    <property type="match status" value="1"/>
</dbReference>
<dbReference type="InterPro" id="IPR036390">
    <property type="entry name" value="WH_DNA-bd_sf"/>
</dbReference>
<dbReference type="NCBIfam" id="NF033788">
    <property type="entry name" value="HTH_metalloreg"/>
    <property type="match status" value="1"/>
</dbReference>
<dbReference type="PRINTS" id="PR00778">
    <property type="entry name" value="HTHARSR"/>
</dbReference>
<dbReference type="InterPro" id="IPR036388">
    <property type="entry name" value="WH-like_DNA-bd_sf"/>
</dbReference>
<accession>A0A841GS13</accession>
<dbReference type="GO" id="GO:0003700">
    <property type="term" value="F:DNA-binding transcription factor activity"/>
    <property type="evidence" value="ECO:0007669"/>
    <property type="project" value="InterPro"/>
</dbReference>
<reference evidence="5 6" key="1">
    <citation type="submission" date="2020-08" db="EMBL/GenBank/DDBJ databases">
        <title>Genomic Encyclopedia of Type Strains, Phase IV (KMG-IV): sequencing the most valuable type-strain genomes for metagenomic binning, comparative biology and taxonomic classification.</title>
        <authorList>
            <person name="Goeker M."/>
        </authorList>
    </citation>
    <scope>NUCLEOTIDE SEQUENCE [LARGE SCALE GENOMIC DNA]</scope>
    <source>
        <strain evidence="5 6">DSM 13481</strain>
    </source>
</reference>
<dbReference type="InterPro" id="IPR001845">
    <property type="entry name" value="HTH_ArsR_DNA-bd_dom"/>
</dbReference>
<keyword evidence="2 5" id="KW-0238">DNA-binding</keyword>
<evidence type="ECO:0000256" key="1">
    <source>
        <dbReference type="ARBA" id="ARBA00023015"/>
    </source>
</evidence>
<dbReference type="Pfam" id="PF01022">
    <property type="entry name" value="HTH_5"/>
    <property type="match status" value="1"/>
</dbReference>
<dbReference type="EMBL" id="JACHEX010000001">
    <property type="protein sequence ID" value="MBB6061870.1"/>
    <property type="molecule type" value="Genomic_DNA"/>
</dbReference>
<protein>
    <submittedName>
        <fullName evidence="5">DNA-binding transcriptional ArsR family regulator</fullName>
    </submittedName>
</protein>
<dbReference type="AlphaFoldDB" id="A0A841GS13"/>